<dbReference type="OrthoDB" id="3247165at2759"/>
<evidence type="ECO:0000313" key="3">
    <source>
        <dbReference type="EMBL" id="PBK94437.1"/>
    </source>
</evidence>
<dbReference type="GO" id="GO:0016787">
    <property type="term" value="F:hydrolase activity"/>
    <property type="evidence" value="ECO:0007669"/>
    <property type="project" value="UniProtKB-KW"/>
</dbReference>
<comment type="cofactor">
    <cofactor evidence="1">
        <name>Mg(2+)</name>
        <dbReference type="ChEBI" id="CHEBI:18420"/>
    </cofactor>
</comment>
<dbReference type="Pfam" id="PF05970">
    <property type="entry name" value="PIF1"/>
    <property type="match status" value="1"/>
</dbReference>
<reference evidence="4" key="1">
    <citation type="journal article" date="2017" name="Nat. Ecol. Evol.">
        <title>Genome expansion and lineage-specific genetic innovations in the forest pathogenic fungi Armillaria.</title>
        <authorList>
            <person name="Sipos G."/>
            <person name="Prasanna A.N."/>
            <person name="Walter M.C."/>
            <person name="O'Connor E."/>
            <person name="Balint B."/>
            <person name="Krizsan K."/>
            <person name="Kiss B."/>
            <person name="Hess J."/>
            <person name="Varga T."/>
            <person name="Slot J."/>
            <person name="Riley R."/>
            <person name="Boka B."/>
            <person name="Rigling D."/>
            <person name="Barry K."/>
            <person name="Lee J."/>
            <person name="Mihaltcheva S."/>
            <person name="LaButti K."/>
            <person name="Lipzen A."/>
            <person name="Waldron R."/>
            <person name="Moloney N.M."/>
            <person name="Sperisen C."/>
            <person name="Kredics L."/>
            <person name="Vagvoelgyi C."/>
            <person name="Patrignani A."/>
            <person name="Fitzpatrick D."/>
            <person name="Nagy I."/>
            <person name="Doyle S."/>
            <person name="Anderson J.B."/>
            <person name="Grigoriev I.V."/>
            <person name="Gueldener U."/>
            <person name="Muensterkoetter M."/>
            <person name="Nagy L.G."/>
        </authorList>
    </citation>
    <scope>NUCLEOTIDE SEQUENCE [LARGE SCALE GENOMIC DNA]</scope>
    <source>
        <strain evidence="4">Ar21-2</strain>
    </source>
</reference>
<keyword evidence="1" id="KW-0234">DNA repair</keyword>
<name>A0A2H3DZB5_ARMGA</name>
<keyword evidence="4" id="KW-1185">Reference proteome</keyword>
<dbReference type="EC" id="5.6.2.3" evidence="1"/>
<dbReference type="InterPro" id="IPR027417">
    <property type="entry name" value="P-loop_NTPase"/>
</dbReference>
<accession>A0A2H3DZB5</accession>
<evidence type="ECO:0000313" key="4">
    <source>
        <dbReference type="Proteomes" id="UP000217790"/>
    </source>
</evidence>
<dbReference type="InParanoid" id="A0A2H3DZB5"/>
<dbReference type="GO" id="GO:0006310">
    <property type="term" value="P:DNA recombination"/>
    <property type="evidence" value="ECO:0007669"/>
    <property type="project" value="UniProtKB-KW"/>
</dbReference>
<dbReference type="GO" id="GO:0006281">
    <property type="term" value="P:DNA repair"/>
    <property type="evidence" value="ECO:0007669"/>
    <property type="project" value="UniProtKB-KW"/>
</dbReference>
<keyword evidence="1" id="KW-0547">Nucleotide-binding</keyword>
<dbReference type="SUPFAM" id="SSF52540">
    <property type="entry name" value="P-loop containing nucleoside triphosphate hydrolases"/>
    <property type="match status" value="1"/>
</dbReference>
<dbReference type="OMA" id="CTRDDIN"/>
<dbReference type="AlphaFoldDB" id="A0A2H3DZB5"/>
<keyword evidence="1" id="KW-0227">DNA damage</keyword>
<keyword evidence="1" id="KW-0067">ATP-binding</keyword>
<dbReference type="GO" id="GO:0000723">
    <property type="term" value="P:telomere maintenance"/>
    <property type="evidence" value="ECO:0007669"/>
    <property type="project" value="InterPro"/>
</dbReference>
<comment type="similarity">
    <text evidence="1">Belongs to the helicase family.</text>
</comment>
<proteinExistence type="inferred from homology"/>
<dbReference type="GO" id="GO:0005524">
    <property type="term" value="F:ATP binding"/>
    <property type="evidence" value="ECO:0007669"/>
    <property type="project" value="UniProtKB-KW"/>
</dbReference>
<comment type="catalytic activity">
    <reaction evidence="1">
        <text>ATP + H2O = ADP + phosphate + H(+)</text>
        <dbReference type="Rhea" id="RHEA:13065"/>
        <dbReference type="ChEBI" id="CHEBI:15377"/>
        <dbReference type="ChEBI" id="CHEBI:15378"/>
        <dbReference type="ChEBI" id="CHEBI:30616"/>
        <dbReference type="ChEBI" id="CHEBI:43474"/>
        <dbReference type="ChEBI" id="CHEBI:456216"/>
        <dbReference type="EC" id="5.6.2.3"/>
    </reaction>
</comment>
<keyword evidence="1" id="KW-0378">Hydrolase</keyword>
<organism evidence="3 4">
    <name type="scientific">Armillaria gallica</name>
    <name type="common">Bulbous honey fungus</name>
    <name type="synonym">Armillaria bulbosa</name>
    <dbReference type="NCBI Taxonomy" id="47427"/>
    <lineage>
        <taxon>Eukaryota</taxon>
        <taxon>Fungi</taxon>
        <taxon>Dikarya</taxon>
        <taxon>Basidiomycota</taxon>
        <taxon>Agaricomycotina</taxon>
        <taxon>Agaricomycetes</taxon>
        <taxon>Agaricomycetidae</taxon>
        <taxon>Agaricales</taxon>
        <taxon>Marasmiineae</taxon>
        <taxon>Physalacriaceae</taxon>
        <taxon>Armillaria</taxon>
    </lineage>
</organism>
<dbReference type="EMBL" id="KZ293654">
    <property type="protein sequence ID" value="PBK94437.1"/>
    <property type="molecule type" value="Genomic_DNA"/>
</dbReference>
<sequence>MTLSWNRSDVPFGGINMIFAGDFAQLPPAMGSKSAALYGPCNGMYANSKRSQEMAMGKVIWHQVTTVVILCQNMRQTSQTLEDEKLQTALVNMRYKACTRDDINFLHSKISGHKGTYKITDQEFRNVSIITGLNVHKDKYNRIGAVRFAEETGQELMAFYSEDHMSASEDDARQPRNRGLRSDLTSISMCLQDLLWNAVPSVNDKHLPPVLYLCKGMPVIIRLNTATELCITKGQEGIVYDWKDAIGSHGKKAITISCSLPDDTTVRISRSQVHMLLNFAMTDFSSQGKTRAFNPVDLNNCHTHQSYYMVLSRTATASGSFILPAMASSTLSWVSDTPILIWTRT</sequence>
<keyword evidence="1" id="KW-0233">DNA recombination</keyword>
<feature type="domain" description="DNA helicase Pif1-like DEAD-box helicase" evidence="2">
    <location>
        <begin position="7"/>
        <end position="85"/>
    </location>
</feature>
<dbReference type="Proteomes" id="UP000217790">
    <property type="component" value="Unassembled WGS sequence"/>
</dbReference>
<gene>
    <name evidence="3" type="ORF">ARMGADRAFT_1045765</name>
</gene>
<evidence type="ECO:0000259" key="2">
    <source>
        <dbReference type="Pfam" id="PF05970"/>
    </source>
</evidence>
<dbReference type="InterPro" id="IPR010285">
    <property type="entry name" value="DNA_helicase_pif1-like_DEAD"/>
</dbReference>
<protein>
    <recommendedName>
        <fullName evidence="1">ATP-dependent DNA helicase</fullName>
        <ecNumber evidence="1">5.6.2.3</ecNumber>
    </recommendedName>
</protein>
<dbReference type="GO" id="GO:0043139">
    <property type="term" value="F:5'-3' DNA helicase activity"/>
    <property type="evidence" value="ECO:0007669"/>
    <property type="project" value="UniProtKB-EC"/>
</dbReference>
<keyword evidence="1" id="KW-0347">Helicase</keyword>
<dbReference type="STRING" id="47427.A0A2H3DZB5"/>
<evidence type="ECO:0000256" key="1">
    <source>
        <dbReference type="RuleBase" id="RU363044"/>
    </source>
</evidence>